<feature type="compositionally biased region" description="Basic and acidic residues" evidence="1">
    <location>
        <begin position="121"/>
        <end position="133"/>
    </location>
</feature>
<dbReference type="InterPro" id="IPR029063">
    <property type="entry name" value="SAM-dependent_MTases_sf"/>
</dbReference>
<evidence type="ECO:0000256" key="1">
    <source>
        <dbReference type="SAM" id="MobiDB-lite"/>
    </source>
</evidence>
<sequence>MMQILRFQLPCLPRRSALLVAKHSSLQLELRLPPSRRAPSQSPPWSPARAAIQLGHRRAASTKPTQAWRRARLSALPRPSSSSSRELGNSERSAMLRKLSICTGWKSAKRSHTTIRTSPQLRKDGPGAQRSEDESAPNSVEKSEVDDEGRVCAAVASTSEKQWDDVIPSEDATFLASIMTRYNFIRVLEVAKTSDHPMAGARVLLLDKFGNVHSLYHEYRLLTDSYYDVFPTLPAIIPDGPIGIFGLAAGTAARLIHYFWPDRDIYGWELDPAVVYVARKYFSLEELECSHDFHRPGPMELGPMEEGGFVGPASYRKWKRDHGSSVFAQNGGGRRADGRLRVVIGDALSADAAVHGGFAGLIVDLFAEGAVVPALQEPGVWRAMKEKLRPGGRIMINCGGSCVDAGVGKKDGRITMEETVAAIAREFPVNLWSSTDRPKRTLQALSNPRVVEMIFKVLQQRLSSYGPSCGASEQVFRHEIPDFGRVGESGSASPSVYVRKEEHVPTRTGSRVTGLCGYIRAQ</sequence>
<dbReference type="AlphaFoldDB" id="A0A176VNA8"/>
<accession>A0A176VNA8</accession>
<feature type="compositionally biased region" description="Low complexity" evidence="1">
    <location>
        <begin position="73"/>
        <end position="85"/>
    </location>
</feature>
<name>A0A176VNA8_MARPO</name>
<dbReference type="Proteomes" id="UP000077202">
    <property type="component" value="Unassembled WGS sequence"/>
</dbReference>
<comment type="caution">
    <text evidence="2">The sequence shown here is derived from an EMBL/GenBank/DDBJ whole genome shotgun (WGS) entry which is preliminary data.</text>
</comment>
<dbReference type="SUPFAM" id="SSF53335">
    <property type="entry name" value="S-adenosyl-L-methionine-dependent methyltransferases"/>
    <property type="match status" value="1"/>
</dbReference>
<evidence type="ECO:0000313" key="3">
    <source>
        <dbReference type="Proteomes" id="UP000077202"/>
    </source>
</evidence>
<feature type="region of interest" description="Disordered" evidence="1">
    <location>
        <begin position="110"/>
        <end position="149"/>
    </location>
</feature>
<proteinExistence type="predicted"/>
<dbReference type="EMBL" id="LVLJ01003211">
    <property type="protein sequence ID" value="OAE22370.1"/>
    <property type="molecule type" value="Genomic_DNA"/>
</dbReference>
<organism evidence="2 3">
    <name type="scientific">Marchantia polymorpha subsp. ruderalis</name>
    <dbReference type="NCBI Taxonomy" id="1480154"/>
    <lineage>
        <taxon>Eukaryota</taxon>
        <taxon>Viridiplantae</taxon>
        <taxon>Streptophyta</taxon>
        <taxon>Embryophyta</taxon>
        <taxon>Marchantiophyta</taxon>
        <taxon>Marchantiopsida</taxon>
        <taxon>Marchantiidae</taxon>
        <taxon>Marchantiales</taxon>
        <taxon>Marchantiaceae</taxon>
        <taxon>Marchantia</taxon>
    </lineage>
</organism>
<gene>
    <name evidence="2" type="ORF">AXG93_2318s1170</name>
</gene>
<reference evidence="2" key="1">
    <citation type="submission" date="2016-03" db="EMBL/GenBank/DDBJ databases">
        <title>Mechanisms controlling the formation of the plant cell surface in tip-growing cells are functionally conserved among land plants.</title>
        <authorList>
            <person name="Honkanen S."/>
            <person name="Jones V.A."/>
            <person name="Morieri G."/>
            <person name="Champion C."/>
            <person name="Hetherington A.J."/>
            <person name="Kelly S."/>
            <person name="Saint-Marcoux D."/>
            <person name="Proust H."/>
            <person name="Prescott H."/>
            <person name="Dolan L."/>
        </authorList>
    </citation>
    <scope>NUCLEOTIDE SEQUENCE [LARGE SCALE GENOMIC DNA]</scope>
    <source>
        <tissue evidence="2">Whole gametophyte</tissue>
    </source>
</reference>
<protein>
    <recommendedName>
        <fullName evidence="4">PABS domain-containing protein</fullName>
    </recommendedName>
</protein>
<evidence type="ECO:0008006" key="4">
    <source>
        <dbReference type="Google" id="ProtNLM"/>
    </source>
</evidence>
<evidence type="ECO:0000313" key="2">
    <source>
        <dbReference type="EMBL" id="OAE22370.1"/>
    </source>
</evidence>
<keyword evidence="3" id="KW-1185">Reference proteome</keyword>
<dbReference type="Gene3D" id="3.40.50.150">
    <property type="entry name" value="Vaccinia Virus protein VP39"/>
    <property type="match status" value="1"/>
</dbReference>
<feature type="region of interest" description="Disordered" evidence="1">
    <location>
        <begin position="73"/>
        <end position="92"/>
    </location>
</feature>